<proteinExistence type="predicted"/>
<dbReference type="Gramene" id="TVU20904">
    <property type="protein sequence ID" value="TVU20904"/>
    <property type="gene ID" value="EJB05_30506"/>
</dbReference>
<dbReference type="Proteomes" id="UP000324897">
    <property type="component" value="Unassembled WGS sequence"/>
</dbReference>
<dbReference type="EMBL" id="RWGY01000026">
    <property type="protein sequence ID" value="TVU20904.1"/>
    <property type="molecule type" value="Genomic_DNA"/>
</dbReference>
<gene>
    <name evidence="1" type="ORF">EJB05_30506</name>
</gene>
<name>A0A5J9UBQ2_9POAL</name>
<feature type="non-terminal residue" evidence="1">
    <location>
        <position position="1"/>
    </location>
</feature>
<evidence type="ECO:0000313" key="2">
    <source>
        <dbReference type="Proteomes" id="UP000324897"/>
    </source>
</evidence>
<organism evidence="1 2">
    <name type="scientific">Eragrostis curvula</name>
    <name type="common">weeping love grass</name>
    <dbReference type="NCBI Taxonomy" id="38414"/>
    <lineage>
        <taxon>Eukaryota</taxon>
        <taxon>Viridiplantae</taxon>
        <taxon>Streptophyta</taxon>
        <taxon>Embryophyta</taxon>
        <taxon>Tracheophyta</taxon>
        <taxon>Spermatophyta</taxon>
        <taxon>Magnoliopsida</taxon>
        <taxon>Liliopsida</taxon>
        <taxon>Poales</taxon>
        <taxon>Poaceae</taxon>
        <taxon>PACMAD clade</taxon>
        <taxon>Chloridoideae</taxon>
        <taxon>Eragrostideae</taxon>
        <taxon>Eragrostidinae</taxon>
        <taxon>Eragrostis</taxon>
    </lineage>
</organism>
<sequence>VTVLGCRAVQLQPLAANGQKRSGAPLLRPPPHSPAPVLFSRALFNCSLRRGRSVTSTSPHHLHPLPCSESSKLPFLLLPTYLLHSFKLRAVRTCVPLYAAFGVVVRDSRNARCSNRQLKSLKRFEG</sequence>
<evidence type="ECO:0000313" key="1">
    <source>
        <dbReference type="EMBL" id="TVU20904.1"/>
    </source>
</evidence>
<reference evidence="1 2" key="1">
    <citation type="journal article" date="2019" name="Sci. Rep.">
        <title>A high-quality genome of Eragrostis curvula grass provides insights into Poaceae evolution and supports new strategies to enhance forage quality.</title>
        <authorList>
            <person name="Carballo J."/>
            <person name="Santos B.A.C.M."/>
            <person name="Zappacosta D."/>
            <person name="Garbus I."/>
            <person name="Selva J.P."/>
            <person name="Gallo C.A."/>
            <person name="Diaz A."/>
            <person name="Albertini E."/>
            <person name="Caccamo M."/>
            <person name="Echenique V."/>
        </authorList>
    </citation>
    <scope>NUCLEOTIDE SEQUENCE [LARGE SCALE GENOMIC DNA]</scope>
    <source>
        <strain evidence="2">cv. Victoria</strain>
        <tissue evidence="1">Leaf</tissue>
    </source>
</reference>
<dbReference type="AlphaFoldDB" id="A0A5J9UBQ2"/>
<comment type="caution">
    <text evidence="1">The sequence shown here is derived from an EMBL/GenBank/DDBJ whole genome shotgun (WGS) entry which is preliminary data.</text>
</comment>
<keyword evidence="2" id="KW-1185">Reference proteome</keyword>
<protein>
    <submittedName>
        <fullName evidence="1">Uncharacterized protein</fullName>
    </submittedName>
</protein>
<accession>A0A5J9UBQ2</accession>